<dbReference type="Proteomes" id="UP000439113">
    <property type="component" value="Unassembled WGS sequence"/>
</dbReference>
<feature type="domain" description="HTH merR-type" evidence="5">
    <location>
        <begin position="52"/>
        <end position="119"/>
    </location>
</feature>
<comment type="caution">
    <text evidence="6">The sequence shown here is derived from an EMBL/GenBank/DDBJ whole genome shotgun (WGS) entry which is preliminary data.</text>
</comment>
<dbReference type="SUPFAM" id="SSF46955">
    <property type="entry name" value="Putative DNA-binding domain"/>
    <property type="match status" value="1"/>
</dbReference>
<evidence type="ECO:0000256" key="3">
    <source>
        <dbReference type="ARBA" id="ARBA00023125"/>
    </source>
</evidence>
<proteinExistence type="predicted"/>
<dbReference type="AlphaFoldDB" id="A0A6N8DMU1"/>
<evidence type="ECO:0000256" key="1">
    <source>
        <dbReference type="ARBA" id="ARBA00022491"/>
    </source>
</evidence>
<dbReference type="OrthoDB" id="9803659at2"/>
<dbReference type="InterPro" id="IPR000551">
    <property type="entry name" value="MerR-type_HTH_dom"/>
</dbReference>
<dbReference type="Pfam" id="PF13411">
    <property type="entry name" value="MerR_1"/>
    <property type="match status" value="1"/>
</dbReference>
<evidence type="ECO:0000313" key="6">
    <source>
        <dbReference type="EMBL" id="MTV31902.1"/>
    </source>
</evidence>
<gene>
    <name evidence="6" type="ORF">GJ654_12990</name>
</gene>
<dbReference type="EMBL" id="WNKS01000011">
    <property type="protein sequence ID" value="MTV31902.1"/>
    <property type="molecule type" value="Genomic_DNA"/>
</dbReference>
<dbReference type="PROSITE" id="PS50937">
    <property type="entry name" value="HTH_MERR_2"/>
    <property type="match status" value="1"/>
</dbReference>
<keyword evidence="1" id="KW-0678">Repressor</keyword>
<name>A0A6N8DMU1_RHOAC</name>
<evidence type="ECO:0000259" key="5">
    <source>
        <dbReference type="PROSITE" id="PS50937"/>
    </source>
</evidence>
<keyword evidence="2" id="KW-0805">Transcription regulation</keyword>
<dbReference type="GO" id="GO:0003677">
    <property type="term" value="F:DNA binding"/>
    <property type="evidence" value="ECO:0007669"/>
    <property type="project" value="UniProtKB-KW"/>
</dbReference>
<protein>
    <submittedName>
        <fullName evidence="6">MerR family transcriptional regulator</fullName>
    </submittedName>
</protein>
<evidence type="ECO:0000256" key="2">
    <source>
        <dbReference type="ARBA" id="ARBA00023015"/>
    </source>
</evidence>
<dbReference type="GO" id="GO:0003700">
    <property type="term" value="F:DNA-binding transcription factor activity"/>
    <property type="evidence" value="ECO:0007669"/>
    <property type="project" value="InterPro"/>
</dbReference>
<evidence type="ECO:0000256" key="4">
    <source>
        <dbReference type="ARBA" id="ARBA00023163"/>
    </source>
</evidence>
<dbReference type="SMART" id="SM00422">
    <property type="entry name" value="HTH_MERR"/>
    <property type="match status" value="1"/>
</dbReference>
<evidence type="ECO:0000313" key="7">
    <source>
        <dbReference type="Proteomes" id="UP000439113"/>
    </source>
</evidence>
<dbReference type="PANTHER" id="PTHR30204">
    <property type="entry name" value="REDOX-CYCLING DRUG-SENSING TRANSCRIPTIONAL ACTIVATOR SOXR"/>
    <property type="match status" value="1"/>
</dbReference>
<keyword evidence="3" id="KW-0238">DNA-binding</keyword>
<dbReference type="InterPro" id="IPR047057">
    <property type="entry name" value="MerR_fam"/>
</dbReference>
<dbReference type="InterPro" id="IPR009061">
    <property type="entry name" value="DNA-bd_dom_put_sf"/>
</dbReference>
<reference evidence="6 7" key="1">
    <citation type="submission" date="2019-11" db="EMBL/GenBank/DDBJ databases">
        <title>Whole-genome sequence of a Rhodoblastus acidophilus DSM 142.</title>
        <authorList>
            <person name="Kyndt J.A."/>
            <person name="Meyer T.E."/>
        </authorList>
    </citation>
    <scope>NUCLEOTIDE SEQUENCE [LARGE SCALE GENOMIC DNA]</scope>
    <source>
        <strain evidence="6 7">DSM 142</strain>
    </source>
</reference>
<accession>A0A6N8DMU1</accession>
<sequence length="170" mass="19099">MLTKGDCNRNLRAIQPLRVARIDSTTMRITSMNASALLHSPTFEADANSPEMLTIGEVSRLYGVTLRALRFYEQRGLLKPIRRGGARFYDGAQKVRLQMILKGKHLGFTLTEIADLLEAEQERGPKAGDFALDEKMVLSQLRHLEERRADLDQAIAELRAVHQKLVTNAA</sequence>
<dbReference type="Gene3D" id="1.10.1660.10">
    <property type="match status" value="1"/>
</dbReference>
<organism evidence="6 7">
    <name type="scientific">Rhodoblastus acidophilus</name>
    <name type="common">Rhodopseudomonas acidophila</name>
    <dbReference type="NCBI Taxonomy" id="1074"/>
    <lineage>
        <taxon>Bacteria</taxon>
        <taxon>Pseudomonadati</taxon>
        <taxon>Pseudomonadota</taxon>
        <taxon>Alphaproteobacteria</taxon>
        <taxon>Hyphomicrobiales</taxon>
        <taxon>Rhodoblastaceae</taxon>
        <taxon>Rhodoblastus</taxon>
    </lineage>
</organism>
<dbReference type="PANTHER" id="PTHR30204:SF69">
    <property type="entry name" value="MERR-FAMILY TRANSCRIPTIONAL REGULATOR"/>
    <property type="match status" value="1"/>
</dbReference>
<keyword evidence="4" id="KW-0804">Transcription</keyword>